<evidence type="ECO:0000256" key="9">
    <source>
        <dbReference type="ARBA" id="ARBA00023242"/>
    </source>
</evidence>
<dbReference type="GO" id="GO:0097150">
    <property type="term" value="P:neuronal stem cell population maintenance"/>
    <property type="evidence" value="ECO:0007669"/>
    <property type="project" value="UniProtKB-ARBA"/>
</dbReference>
<dbReference type="SMART" id="SM00353">
    <property type="entry name" value="HLH"/>
    <property type="match status" value="1"/>
</dbReference>
<evidence type="ECO:0000313" key="16">
    <source>
        <dbReference type="Ensembl" id="ENSLLTP00000016132.1"/>
    </source>
</evidence>
<dbReference type="Gene3D" id="4.10.280.10">
    <property type="entry name" value="Helix-loop-helix DNA-binding domain"/>
    <property type="match status" value="1"/>
</dbReference>
<evidence type="ECO:0000256" key="11">
    <source>
        <dbReference type="ARBA" id="ARBA00060201"/>
    </source>
</evidence>
<comment type="subcellular location">
    <subcellularLocation>
        <location evidence="1">Nucleus</location>
    </subcellularLocation>
</comment>
<dbReference type="Proteomes" id="UP000694406">
    <property type="component" value="Unplaced"/>
</dbReference>
<keyword evidence="17" id="KW-1185">Reference proteome</keyword>
<name>A0A8C5SGA1_LATLA</name>
<dbReference type="SUPFAM" id="SSF47459">
    <property type="entry name" value="HLH, helix-loop-helix DNA-binding domain"/>
    <property type="match status" value="1"/>
</dbReference>
<dbReference type="InterPro" id="IPR003650">
    <property type="entry name" value="Orange_dom"/>
</dbReference>
<evidence type="ECO:0000256" key="10">
    <source>
        <dbReference type="ARBA" id="ARBA00023791"/>
    </source>
</evidence>
<sequence length="190" mass="21993">MGWGSCGFANRRVIISFPPPPISRMTPANLMFVDQKRLLTPKEKNKLRKPMIEKMRRDRMNSSIEQLKQLLEKELQGQQAGSKLEKANILEMAVSYLKHQNRVQGAGPAPKEKEVDFQEGYARCLQEVSRFLLLHQVHPQTQKKLMCHFQHVPLPTLESAFGSPAARWKKPSNPKKNFCSLWRPWMESSR</sequence>
<protein>
    <recommendedName>
        <fullName evidence="12">Transcription factor HES-5</fullName>
    </recommendedName>
    <alternativeName>
        <fullName evidence="13">Hairy and enhancer of split 5</fullName>
    </alternativeName>
</protein>
<dbReference type="InterPro" id="IPR011598">
    <property type="entry name" value="bHLH_dom"/>
</dbReference>
<evidence type="ECO:0000256" key="5">
    <source>
        <dbReference type="ARBA" id="ARBA00022902"/>
    </source>
</evidence>
<dbReference type="Pfam" id="PF00010">
    <property type="entry name" value="HLH"/>
    <property type="match status" value="1"/>
</dbReference>
<organism evidence="16 17">
    <name type="scientific">Laticauda laticaudata</name>
    <name type="common">Blue-ringed sea krait</name>
    <name type="synonym">Blue-lipped sea krait</name>
    <dbReference type="NCBI Taxonomy" id="8630"/>
    <lineage>
        <taxon>Eukaryota</taxon>
        <taxon>Metazoa</taxon>
        <taxon>Chordata</taxon>
        <taxon>Craniata</taxon>
        <taxon>Vertebrata</taxon>
        <taxon>Euteleostomi</taxon>
        <taxon>Lepidosauria</taxon>
        <taxon>Squamata</taxon>
        <taxon>Bifurcata</taxon>
        <taxon>Unidentata</taxon>
        <taxon>Episquamata</taxon>
        <taxon>Toxicofera</taxon>
        <taxon>Serpentes</taxon>
        <taxon>Colubroidea</taxon>
        <taxon>Elapidae</taxon>
        <taxon>Laticaudinae</taxon>
        <taxon>Laticauda</taxon>
    </lineage>
</organism>
<reference evidence="16" key="2">
    <citation type="submission" date="2025-09" db="UniProtKB">
        <authorList>
            <consortium name="Ensembl"/>
        </authorList>
    </citation>
    <scope>IDENTIFICATION</scope>
</reference>
<keyword evidence="3" id="KW-0678">Repressor</keyword>
<dbReference type="CDD" id="cd11461">
    <property type="entry name" value="bHLH-O_HES5"/>
    <property type="match status" value="1"/>
</dbReference>
<evidence type="ECO:0000256" key="7">
    <source>
        <dbReference type="ARBA" id="ARBA00023125"/>
    </source>
</evidence>
<evidence type="ECO:0000313" key="17">
    <source>
        <dbReference type="Proteomes" id="UP000694406"/>
    </source>
</evidence>
<evidence type="ECO:0000259" key="15">
    <source>
        <dbReference type="PROSITE" id="PS51054"/>
    </source>
</evidence>
<keyword evidence="9" id="KW-0539">Nucleus</keyword>
<feature type="domain" description="Orange" evidence="15">
    <location>
        <begin position="117"/>
        <end position="149"/>
    </location>
</feature>
<dbReference type="GO" id="GO:0006355">
    <property type="term" value="P:regulation of DNA-templated transcription"/>
    <property type="evidence" value="ECO:0007669"/>
    <property type="project" value="InterPro"/>
</dbReference>
<dbReference type="GO" id="GO:0045596">
    <property type="term" value="P:negative regulation of cell differentiation"/>
    <property type="evidence" value="ECO:0007669"/>
    <property type="project" value="UniProtKB-ARBA"/>
</dbReference>
<keyword evidence="4" id="KW-0221">Differentiation</keyword>
<dbReference type="FunFam" id="4.10.280.10:FF:000033">
    <property type="entry name" value="Transcription factor HES-5"/>
    <property type="match status" value="1"/>
</dbReference>
<dbReference type="SMART" id="SM00511">
    <property type="entry name" value="ORANGE"/>
    <property type="match status" value="1"/>
</dbReference>
<feature type="domain" description="BHLH" evidence="14">
    <location>
        <begin position="44"/>
        <end position="100"/>
    </location>
</feature>
<evidence type="ECO:0000259" key="14">
    <source>
        <dbReference type="PROSITE" id="PS50888"/>
    </source>
</evidence>
<reference evidence="16" key="1">
    <citation type="submission" date="2025-08" db="UniProtKB">
        <authorList>
            <consortium name="Ensembl"/>
        </authorList>
    </citation>
    <scope>IDENTIFICATION</scope>
</reference>
<dbReference type="PANTHER" id="PTHR10985">
    <property type="entry name" value="BASIC HELIX-LOOP-HELIX TRANSCRIPTION FACTOR, HES-RELATED"/>
    <property type="match status" value="1"/>
</dbReference>
<comment type="function">
    <text evidence="11">Transcriptional repressor of genes that require a bHLH protein for their transcription. Plays an important role as neurogenesis negative regulator.</text>
</comment>
<keyword evidence="6" id="KW-0805">Transcription regulation</keyword>
<dbReference type="GO" id="GO:0003677">
    <property type="term" value="F:DNA binding"/>
    <property type="evidence" value="ECO:0007669"/>
    <property type="project" value="UniProtKB-KW"/>
</dbReference>
<dbReference type="GO" id="GO:0007399">
    <property type="term" value="P:nervous system development"/>
    <property type="evidence" value="ECO:0007669"/>
    <property type="project" value="UniProtKB-KW"/>
</dbReference>
<evidence type="ECO:0000256" key="4">
    <source>
        <dbReference type="ARBA" id="ARBA00022782"/>
    </source>
</evidence>
<dbReference type="InterPro" id="IPR050370">
    <property type="entry name" value="HES_HEY"/>
</dbReference>
<evidence type="ECO:0000256" key="13">
    <source>
        <dbReference type="ARBA" id="ARBA00081413"/>
    </source>
</evidence>
<evidence type="ECO:0000256" key="1">
    <source>
        <dbReference type="ARBA" id="ARBA00004123"/>
    </source>
</evidence>
<evidence type="ECO:0000256" key="12">
    <source>
        <dbReference type="ARBA" id="ARBA00072975"/>
    </source>
</evidence>
<dbReference type="GO" id="GO:0048513">
    <property type="term" value="P:animal organ development"/>
    <property type="evidence" value="ECO:0007669"/>
    <property type="project" value="UniProtKB-ARBA"/>
</dbReference>
<keyword evidence="2" id="KW-0217">Developmental protein</keyword>
<dbReference type="PROSITE" id="PS51054">
    <property type="entry name" value="ORANGE"/>
    <property type="match status" value="1"/>
</dbReference>
<dbReference type="GO" id="GO:0046983">
    <property type="term" value="F:protein dimerization activity"/>
    <property type="evidence" value="ECO:0007669"/>
    <property type="project" value="InterPro"/>
</dbReference>
<dbReference type="AlphaFoldDB" id="A0A8C5SGA1"/>
<evidence type="ECO:0000256" key="6">
    <source>
        <dbReference type="ARBA" id="ARBA00023015"/>
    </source>
</evidence>
<evidence type="ECO:0000256" key="2">
    <source>
        <dbReference type="ARBA" id="ARBA00022473"/>
    </source>
</evidence>
<comment type="subunit">
    <text evidence="10">Transcription repression requires formation of a complex with a corepressor protein of the Groucho/TLE family.</text>
</comment>
<dbReference type="GO" id="GO:0030154">
    <property type="term" value="P:cell differentiation"/>
    <property type="evidence" value="ECO:0007669"/>
    <property type="project" value="UniProtKB-KW"/>
</dbReference>
<dbReference type="InterPro" id="IPR036638">
    <property type="entry name" value="HLH_DNA-bd_sf"/>
</dbReference>
<dbReference type="GeneTree" id="ENSGT00940000163190"/>
<accession>A0A8C5SGA1</accession>
<evidence type="ECO:0000256" key="3">
    <source>
        <dbReference type="ARBA" id="ARBA00022491"/>
    </source>
</evidence>
<dbReference type="Pfam" id="PF07527">
    <property type="entry name" value="Hairy_orange"/>
    <property type="match status" value="1"/>
</dbReference>
<dbReference type="Ensembl" id="ENSLLTT00000016746.1">
    <property type="protein sequence ID" value="ENSLLTP00000016132.1"/>
    <property type="gene ID" value="ENSLLTG00000012337.1"/>
</dbReference>
<dbReference type="PROSITE" id="PS50888">
    <property type="entry name" value="BHLH"/>
    <property type="match status" value="1"/>
</dbReference>
<dbReference type="GO" id="GO:0005634">
    <property type="term" value="C:nucleus"/>
    <property type="evidence" value="ECO:0007669"/>
    <property type="project" value="UniProtKB-SubCell"/>
</dbReference>
<keyword evidence="5" id="KW-0524">Neurogenesis</keyword>
<keyword evidence="8" id="KW-0804">Transcription</keyword>
<evidence type="ECO:0000256" key="8">
    <source>
        <dbReference type="ARBA" id="ARBA00023163"/>
    </source>
</evidence>
<proteinExistence type="predicted"/>
<keyword evidence="7" id="KW-0238">DNA-binding</keyword>